<feature type="transmembrane region" description="Helical" evidence="5">
    <location>
        <begin position="149"/>
        <end position="178"/>
    </location>
</feature>
<sequence>MNVPEILAGFVVGGIVGLTGVGGGALMTPLLILLFGVHPSGAIGTDLLFAAATKSVGTAVHGLNHTVDWRIVLRLASGSLPGAALALAGLGYLGVHGALANHISALILGVVLILAATALLIRPWLIKTIPGAHPSTDAPAIIPRTGPTIVLGFVLGVLVSVTSVGSGALGTVALMLLYPRMATARIVGSDLAHAVPLTLLAGIAHWALGTVSFTLLLPLLLGSIPGIILGSLSSNRTPEPVLRIGLATMLAASGCFILAA</sequence>
<keyword evidence="5" id="KW-1003">Cell membrane</keyword>
<feature type="transmembrane region" description="Helical" evidence="5">
    <location>
        <begin position="71"/>
        <end position="93"/>
    </location>
</feature>
<dbReference type="GO" id="GO:0005886">
    <property type="term" value="C:plasma membrane"/>
    <property type="evidence" value="ECO:0007669"/>
    <property type="project" value="UniProtKB-SubCell"/>
</dbReference>
<evidence type="ECO:0000256" key="4">
    <source>
        <dbReference type="ARBA" id="ARBA00023136"/>
    </source>
</evidence>
<evidence type="ECO:0000256" key="2">
    <source>
        <dbReference type="ARBA" id="ARBA00022692"/>
    </source>
</evidence>
<reference evidence="6 7" key="1">
    <citation type="submission" date="2017-01" db="EMBL/GenBank/DDBJ databases">
        <authorList>
            <person name="Varghese N."/>
            <person name="Submissions S."/>
        </authorList>
    </citation>
    <scope>NUCLEOTIDE SEQUENCE [LARGE SCALE GENOMIC DNA]</scope>
    <source>
        <strain evidence="6 7">ATCC 35905</strain>
    </source>
</reference>
<comment type="subcellular location">
    <subcellularLocation>
        <location evidence="5">Cell membrane</location>
        <topology evidence="5">Multi-pass membrane protein</topology>
    </subcellularLocation>
    <subcellularLocation>
        <location evidence="1">Membrane</location>
        <topology evidence="1">Multi-pass membrane protein</topology>
    </subcellularLocation>
</comment>
<feature type="transmembrane region" description="Helical" evidence="5">
    <location>
        <begin position="199"/>
        <end position="221"/>
    </location>
</feature>
<organism evidence="6 7">
    <name type="scientific">Acidiphilium rubrum</name>
    <dbReference type="NCBI Taxonomy" id="526"/>
    <lineage>
        <taxon>Bacteria</taxon>
        <taxon>Pseudomonadati</taxon>
        <taxon>Pseudomonadota</taxon>
        <taxon>Alphaproteobacteria</taxon>
        <taxon>Acetobacterales</taxon>
        <taxon>Acidocellaceae</taxon>
        <taxon>Acidiphilium</taxon>
    </lineage>
</organism>
<keyword evidence="4 5" id="KW-0472">Membrane</keyword>
<feature type="transmembrane region" description="Helical" evidence="5">
    <location>
        <begin position="241"/>
        <end position="259"/>
    </location>
</feature>
<keyword evidence="7" id="KW-1185">Reference proteome</keyword>
<proteinExistence type="inferred from homology"/>
<dbReference type="Proteomes" id="UP000186308">
    <property type="component" value="Unassembled WGS sequence"/>
</dbReference>
<keyword evidence="2 5" id="KW-0812">Transmembrane</keyword>
<dbReference type="AlphaFoldDB" id="A0A8G2FLS5"/>
<evidence type="ECO:0000313" key="6">
    <source>
        <dbReference type="EMBL" id="SIR56651.1"/>
    </source>
</evidence>
<keyword evidence="3 5" id="KW-1133">Transmembrane helix</keyword>
<comment type="similarity">
    <text evidence="5">Belongs to the 4-toluene sulfonate uptake permease (TSUP) (TC 2.A.102) family.</text>
</comment>
<dbReference type="InterPro" id="IPR051598">
    <property type="entry name" value="TSUP/Inactive_protease-like"/>
</dbReference>
<dbReference type="InterPro" id="IPR002781">
    <property type="entry name" value="TM_pro_TauE-like"/>
</dbReference>
<dbReference type="PANTHER" id="PTHR43701">
    <property type="entry name" value="MEMBRANE TRANSPORTER PROTEIN MJ0441-RELATED"/>
    <property type="match status" value="1"/>
</dbReference>
<name>A0A8G2FLS5_ACIRU</name>
<dbReference type="RefSeq" id="WP_029314199.1">
    <property type="nucleotide sequence ID" value="NZ_FTNE01000057.1"/>
</dbReference>
<evidence type="ECO:0000256" key="5">
    <source>
        <dbReference type="RuleBase" id="RU363041"/>
    </source>
</evidence>
<feature type="transmembrane region" description="Helical" evidence="5">
    <location>
        <begin position="105"/>
        <end position="125"/>
    </location>
</feature>
<dbReference type="Pfam" id="PF01925">
    <property type="entry name" value="TauE"/>
    <property type="match status" value="1"/>
</dbReference>
<protein>
    <recommendedName>
        <fullName evidence="5">Probable membrane transporter protein</fullName>
    </recommendedName>
</protein>
<evidence type="ECO:0000313" key="7">
    <source>
        <dbReference type="Proteomes" id="UP000186308"/>
    </source>
</evidence>
<accession>A0A8G2FLS5</accession>
<dbReference type="PANTHER" id="PTHR43701:SF2">
    <property type="entry name" value="MEMBRANE TRANSPORTER PROTEIN YJNA-RELATED"/>
    <property type="match status" value="1"/>
</dbReference>
<comment type="caution">
    <text evidence="6">The sequence shown here is derived from an EMBL/GenBank/DDBJ whole genome shotgun (WGS) entry which is preliminary data.</text>
</comment>
<dbReference type="OrthoDB" id="5189995at2"/>
<dbReference type="EMBL" id="FTNE01000057">
    <property type="protein sequence ID" value="SIR56651.1"/>
    <property type="molecule type" value="Genomic_DNA"/>
</dbReference>
<evidence type="ECO:0000256" key="3">
    <source>
        <dbReference type="ARBA" id="ARBA00022989"/>
    </source>
</evidence>
<gene>
    <name evidence="6" type="ORF">SAMN05421828_1577</name>
</gene>
<evidence type="ECO:0000256" key="1">
    <source>
        <dbReference type="ARBA" id="ARBA00004141"/>
    </source>
</evidence>